<gene>
    <name evidence="4" type="ORF">GTHE00462_LOCUS13711</name>
</gene>
<keyword evidence="1" id="KW-0560">Oxidoreductase</keyword>
<sequence>MPLFLLALDGLLAFKFVSLPFVARHRSSAHRCLPNPSAARLKAVPLRLAAMKDVSSGKETLVKERMNVLVVGAGPGGLGAALELDKVFSEMPQVKQHKITVLERAGSISAYDPNKGFMYLISGKGLLFTDRHGLTPRLAENGVDGSVLNGNRVDTSGKITKVKFNFFPTIGSQVPYWITRHEFNSLLGDAVMQRPSITLRTSCELVDFQALSTPSPNGGHLTARVLSLDTGEEELLEDFDLIVAAEGLKSRVRELLVERDMKEQAGGAAGGSDLVSRFQMKEVFSPAGGLRYKVLKLEPSFPVAEAVDDQPRVVAVPEETYFFTSKYTGKDPKLDTRLGILPRKGIDGYRTANVITKPDHKIWNDPKLFTLDGMRSFLEDCFPQVLWKDVVKEEELERFAKSEGGRFPFPQTTQGGASYIVKDSESGAGVVLLGDALHSFPPDLGQGVNSALADALSLGKKLEDTAPLTSGSFVSALRSYESHVVAESKALVRLMQIGSPYQYNQPGLVDKLAATCMLANLLFRELLSSIPFLGKRIFWPQASRLTRYAGQWTYQEMLRKANRTTKSIFGMFAMMLASFLFFAKPF</sequence>
<reference evidence="4" key="1">
    <citation type="submission" date="2021-01" db="EMBL/GenBank/DDBJ databases">
        <authorList>
            <person name="Corre E."/>
            <person name="Pelletier E."/>
            <person name="Niang G."/>
            <person name="Scheremetjew M."/>
            <person name="Finn R."/>
            <person name="Kale V."/>
            <person name="Holt S."/>
            <person name="Cochrane G."/>
            <person name="Meng A."/>
            <person name="Brown T."/>
            <person name="Cohen L."/>
        </authorList>
    </citation>
    <scope>NUCLEOTIDE SEQUENCE</scope>
    <source>
        <strain evidence="4">CCMP 2712</strain>
    </source>
</reference>
<evidence type="ECO:0000256" key="1">
    <source>
        <dbReference type="ARBA" id="ARBA00023002"/>
    </source>
</evidence>
<dbReference type="GO" id="GO:0071949">
    <property type="term" value="F:FAD binding"/>
    <property type="evidence" value="ECO:0007669"/>
    <property type="project" value="InterPro"/>
</dbReference>
<evidence type="ECO:0000256" key="2">
    <source>
        <dbReference type="ARBA" id="ARBA00023033"/>
    </source>
</evidence>
<name>A0A7S4NMZ2_GUITH</name>
<evidence type="ECO:0000259" key="3">
    <source>
        <dbReference type="Pfam" id="PF01494"/>
    </source>
</evidence>
<dbReference type="SUPFAM" id="SSF51905">
    <property type="entry name" value="FAD/NAD(P)-binding domain"/>
    <property type="match status" value="1"/>
</dbReference>
<dbReference type="PANTHER" id="PTHR13789:SF309">
    <property type="entry name" value="PUTATIVE (AFU_ORTHOLOGUE AFUA_6G14510)-RELATED"/>
    <property type="match status" value="1"/>
</dbReference>
<dbReference type="InterPro" id="IPR050493">
    <property type="entry name" value="FAD-dep_Monooxygenase_BioMet"/>
</dbReference>
<feature type="domain" description="FAD-binding" evidence="3">
    <location>
        <begin position="416"/>
        <end position="490"/>
    </location>
</feature>
<protein>
    <recommendedName>
        <fullName evidence="3">FAD-binding domain-containing protein</fullName>
    </recommendedName>
</protein>
<dbReference type="Gene3D" id="3.50.50.60">
    <property type="entry name" value="FAD/NAD(P)-binding domain"/>
    <property type="match status" value="1"/>
</dbReference>
<dbReference type="Pfam" id="PF01494">
    <property type="entry name" value="FAD_binding_3"/>
    <property type="match status" value="1"/>
</dbReference>
<dbReference type="PRINTS" id="PR00420">
    <property type="entry name" value="RNGMNOXGNASE"/>
</dbReference>
<dbReference type="PANTHER" id="PTHR13789">
    <property type="entry name" value="MONOOXYGENASE"/>
    <property type="match status" value="1"/>
</dbReference>
<dbReference type="EMBL" id="HBKN01017382">
    <property type="protein sequence ID" value="CAE2296486.1"/>
    <property type="molecule type" value="Transcribed_RNA"/>
</dbReference>
<accession>A0A7S4NMZ2</accession>
<keyword evidence="2" id="KW-0503">Monooxygenase</keyword>
<organism evidence="4">
    <name type="scientific">Guillardia theta</name>
    <name type="common">Cryptophyte</name>
    <name type="synonym">Cryptomonas phi</name>
    <dbReference type="NCBI Taxonomy" id="55529"/>
    <lineage>
        <taxon>Eukaryota</taxon>
        <taxon>Cryptophyceae</taxon>
        <taxon>Pyrenomonadales</taxon>
        <taxon>Geminigeraceae</taxon>
        <taxon>Guillardia</taxon>
    </lineage>
</organism>
<dbReference type="InterPro" id="IPR002938">
    <property type="entry name" value="FAD-bd"/>
</dbReference>
<dbReference type="InterPro" id="IPR036188">
    <property type="entry name" value="FAD/NAD-bd_sf"/>
</dbReference>
<dbReference type="GO" id="GO:0004497">
    <property type="term" value="F:monooxygenase activity"/>
    <property type="evidence" value="ECO:0007669"/>
    <property type="project" value="UniProtKB-KW"/>
</dbReference>
<proteinExistence type="predicted"/>
<evidence type="ECO:0000313" key="4">
    <source>
        <dbReference type="EMBL" id="CAE2296486.1"/>
    </source>
</evidence>
<dbReference type="AlphaFoldDB" id="A0A7S4NMZ2"/>